<dbReference type="Proteomes" id="UP000887566">
    <property type="component" value="Unplaced"/>
</dbReference>
<evidence type="ECO:0000256" key="1">
    <source>
        <dbReference type="SAM" id="Coils"/>
    </source>
</evidence>
<keyword evidence="2" id="KW-0812">Transmembrane</keyword>
<proteinExistence type="predicted"/>
<evidence type="ECO:0000313" key="4">
    <source>
        <dbReference type="WBParaSite" id="PSAMB.scaffold4766size13598.g25119.t1"/>
    </source>
</evidence>
<accession>A0A914WT05</accession>
<keyword evidence="1" id="KW-0175">Coiled coil</keyword>
<feature type="coiled-coil region" evidence="1">
    <location>
        <begin position="96"/>
        <end position="131"/>
    </location>
</feature>
<keyword evidence="2" id="KW-1133">Transmembrane helix</keyword>
<reference evidence="4" key="1">
    <citation type="submission" date="2022-11" db="UniProtKB">
        <authorList>
            <consortium name="WormBaseParasite"/>
        </authorList>
    </citation>
    <scope>IDENTIFICATION</scope>
</reference>
<dbReference type="AlphaFoldDB" id="A0A914WT05"/>
<keyword evidence="2" id="KW-0472">Membrane</keyword>
<sequence length="229" mass="26239">MGNSKSSELEAYNNNVVHELSRENLNLQAALYASKQHADNMQEQIKFYGELIQNQANLFVSETRLFVSETRLFYFVLIGIISLLVVIATALICWQQKRADNAEKRHRAEKAEIEQKLLKAQENEREQRESEVRQRRIHEDMLRDEERRAESNNRRKLETLLSQAIQRLDDHIGHGGNQKKAALRGGALNRTRVELSENEESVEGRVDCAEANNFLSTSAVPRPSALSPD</sequence>
<protein>
    <submittedName>
        <fullName evidence="4">Uncharacterized protein</fullName>
    </submittedName>
</protein>
<feature type="transmembrane region" description="Helical" evidence="2">
    <location>
        <begin position="72"/>
        <end position="94"/>
    </location>
</feature>
<keyword evidence="3" id="KW-1185">Reference proteome</keyword>
<organism evidence="3 4">
    <name type="scientific">Plectus sambesii</name>
    <dbReference type="NCBI Taxonomy" id="2011161"/>
    <lineage>
        <taxon>Eukaryota</taxon>
        <taxon>Metazoa</taxon>
        <taxon>Ecdysozoa</taxon>
        <taxon>Nematoda</taxon>
        <taxon>Chromadorea</taxon>
        <taxon>Plectida</taxon>
        <taxon>Plectina</taxon>
        <taxon>Plectoidea</taxon>
        <taxon>Plectidae</taxon>
        <taxon>Plectus</taxon>
    </lineage>
</organism>
<evidence type="ECO:0000313" key="3">
    <source>
        <dbReference type="Proteomes" id="UP000887566"/>
    </source>
</evidence>
<dbReference type="WBParaSite" id="PSAMB.scaffold4766size13598.g25119.t1">
    <property type="protein sequence ID" value="PSAMB.scaffold4766size13598.g25119.t1"/>
    <property type="gene ID" value="PSAMB.scaffold4766size13598.g25119"/>
</dbReference>
<evidence type="ECO:0000256" key="2">
    <source>
        <dbReference type="SAM" id="Phobius"/>
    </source>
</evidence>
<name>A0A914WT05_9BILA</name>